<dbReference type="Proteomes" id="UP000289738">
    <property type="component" value="Chromosome A07"/>
</dbReference>
<dbReference type="PANTHER" id="PTHR31900:SF32">
    <property type="entry name" value="F-BOX_RNI_FBD-LIKE DOMAIN PROTEIN"/>
    <property type="match status" value="1"/>
</dbReference>
<evidence type="ECO:0000259" key="1">
    <source>
        <dbReference type="SMART" id="SM00579"/>
    </source>
</evidence>
<sequence length="461" mass="53010">MDRKRQKSNEGKDIMSNLPEQIISQILSCLPIRDAVRTSVLSKTWIGRWTCVTKLELDDHIFYRGKKKTGKQHFIDFVNRSLLLTESSSVQSLILVIFNKYDPSVVNTWMANILGRRVKKLDLRLDHDLNLSALSSHHLFMKNEYYIEELVLNMSRCEIRIPTPPSYGYFLFINLKFLDLSGIIFTYHLKDVRLSCPVLKELETKNCYWLKLKCVTFEVPLLERFSVEHGSSKAVSGEESLNNFAAMIKICSSRLTEFTWGGYMLEDLVFGDPSSAKGATANIILRRPKNVTLQETQIRISRLFKQFTQVKCLNLVGTQVLAECKVSLTTLPWMKMLTHLELDLVNGETLLGLLHMSPVIKTLEFKGISMFEKEILNSAAVPKCLVSTVEVVKFGRIHGSEHELCLAKFIVENALVLKRMSFSYYGWQRESKAIEDFKEKLFTFKKGFKCAIIDFHHAGYY</sequence>
<name>A0A445CHR1_ARAHY</name>
<dbReference type="AlphaFoldDB" id="A0A445CHR1"/>
<dbReference type="EMBL" id="SDMP01000007">
    <property type="protein sequence ID" value="RYR50440.1"/>
    <property type="molecule type" value="Genomic_DNA"/>
</dbReference>
<dbReference type="CDD" id="cd22160">
    <property type="entry name" value="F-box_AtFBL13-like"/>
    <property type="match status" value="1"/>
</dbReference>
<gene>
    <name evidence="2" type="ORF">Ahy_A07g037050</name>
</gene>
<evidence type="ECO:0000313" key="2">
    <source>
        <dbReference type="EMBL" id="RYR50440.1"/>
    </source>
</evidence>
<dbReference type="SUPFAM" id="SSF81383">
    <property type="entry name" value="F-box domain"/>
    <property type="match status" value="1"/>
</dbReference>
<keyword evidence="3" id="KW-1185">Reference proteome</keyword>
<organism evidence="2 3">
    <name type="scientific">Arachis hypogaea</name>
    <name type="common">Peanut</name>
    <dbReference type="NCBI Taxonomy" id="3818"/>
    <lineage>
        <taxon>Eukaryota</taxon>
        <taxon>Viridiplantae</taxon>
        <taxon>Streptophyta</taxon>
        <taxon>Embryophyta</taxon>
        <taxon>Tracheophyta</taxon>
        <taxon>Spermatophyta</taxon>
        <taxon>Magnoliopsida</taxon>
        <taxon>eudicotyledons</taxon>
        <taxon>Gunneridae</taxon>
        <taxon>Pentapetalae</taxon>
        <taxon>rosids</taxon>
        <taxon>fabids</taxon>
        <taxon>Fabales</taxon>
        <taxon>Fabaceae</taxon>
        <taxon>Papilionoideae</taxon>
        <taxon>50 kb inversion clade</taxon>
        <taxon>dalbergioids sensu lato</taxon>
        <taxon>Dalbergieae</taxon>
        <taxon>Pterocarpus clade</taxon>
        <taxon>Arachis</taxon>
    </lineage>
</organism>
<dbReference type="InterPro" id="IPR036047">
    <property type="entry name" value="F-box-like_dom_sf"/>
</dbReference>
<evidence type="ECO:0000313" key="3">
    <source>
        <dbReference type="Proteomes" id="UP000289738"/>
    </source>
</evidence>
<dbReference type="OrthoDB" id="612216at2759"/>
<dbReference type="Pfam" id="PF08387">
    <property type="entry name" value="FBD"/>
    <property type="match status" value="1"/>
</dbReference>
<protein>
    <recommendedName>
        <fullName evidence="1">FBD domain-containing protein</fullName>
    </recommendedName>
</protein>
<dbReference type="Pfam" id="PF00646">
    <property type="entry name" value="F-box"/>
    <property type="match status" value="1"/>
</dbReference>
<proteinExistence type="predicted"/>
<dbReference type="InterPro" id="IPR050232">
    <property type="entry name" value="FBL13/AtMIF1-like"/>
</dbReference>
<comment type="caution">
    <text evidence="2">The sequence shown here is derived from an EMBL/GenBank/DDBJ whole genome shotgun (WGS) entry which is preliminary data.</text>
</comment>
<dbReference type="SMART" id="SM00579">
    <property type="entry name" value="FBD"/>
    <property type="match status" value="1"/>
</dbReference>
<dbReference type="InterPro" id="IPR001810">
    <property type="entry name" value="F-box_dom"/>
</dbReference>
<accession>A0A445CHR1</accession>
<dbReference type="SUPFAM" id="SSF52047">
    <property type="entry name" value="RNI-like"/>
    <property type="match status" value="1"/>
</dbReference>
<reference evidence="2 3" key="1">
    <citation type="submission" date="2019-01" db="EMBL/GenBank/DDBJ databases">
        <title>Sequencing of cultivated peanut Arachis hypogaea provides insights into genome evolution and oil improvement.</title>
        <authorList>
            <person name="Chen X."/>
        </authorList>
    </citation>
    <scope>NUCLEOTIDE SEQUENCE [LARGE SCALE GENOMIC DNA]</scope>
    <source>
        <strain evidence="3">cv. Fuhuasheng</strain>
        <tissue evidence="2">Leaves</tissue>
    </source>
</reference>
<dbReference type="PANTHER" id="PTHR31900">
    <property type="entry name" value="F-BOX/RNI SUPERFAMILY PROTEIN-RELATED"/>
    <property type="match status" value="1"/>
</dbReference>
<dbReference type="InterPro" id="IPR006566">
    <property type="entry name" value="FBD"/>
</dbReference>
<dbReference type="InterPro" id="IPR053781">
    <property type="entry name" value="F-box_AtFBL13-like"/>
</dbReference>
<dbReference type="Gene3D" id="1.20.1280.50">
    <property type="match status" value="1"/>
</dbReference>
<feature type="domain" description="FBD" evidence="1">
    <location>
        <begin position="383"/>
        <end position="456"/>
    </location>
</feature>